<sequence length="297" mass="33322">MAGDRYSEAKAEEELKKLPKGLTAEKAYMELIRLFAEDYRPVVKEINEFNTNPYFTTDQPGDLKASEKAREKKLNVVILLDASGSMAGRVPGGQKMKVAKAAVKRYASSLPKEAEVSLRVYGHKGSNQSKDKSISCKSTDPVYPLSAYKEQEFDQALDQFQPTGWTPIALAMKEAKKDLEEQQEENTENVMYIVSDGEETCGGDPVKVAKELNQSDIKAVVNIIGFDVDDQGQRALKAAAKAGGGEYFSARDEKDLRSYLDGQKTQLWREWFNWGAENWENVSQQYVKHLEKLEGFP</sequence>
<evidence type="ECO:0000313" key="2">
    <source>
        <dbReference type="EMBL" id="GGA57512.1"/>
    </source>
</evidence>
<feature type="domain" description="VWFA" evidence="1">
    <location>
        <begin position="75"/>
        <end position="263"/>
    </location>
</feature>
<protein>
    <recommendedName>
        <fullName evidence="1">VWFA domain-containing protein</fullName>
    </recommendedName>
</protein>
<dbReference type="Gene3D" id="3.40.50.410">
    <property type="entry name" value="von Willebrand factor, type A domain"/>
    <property type="match status" value="2"/>
</dbReference>
<dbReference type="EMBL" id="BMEX01000025">
    <property type="protein sequence ID" value="GGA57512.1"/>
    <property type="molecule type" value="Genomic_DNA"/>
</dbReference>
<gene>
    <name evidence="2" type="ORF">GCM10007416_33430</name>
</gene>
<dbReference type="InterPro" id="IPR036465">
    <property type="entry name" value="vWFA_dom_sf"/>
</dbReference>
<keyword evidence="3" id="KW-1185">Reference proteome</keyword>
<name>A0ABQ1H3K1_9BACL</name>
<comment type="caution">
    <text evidence="2">The sequence shown here is derived from an EMBL/GenBank/DDBJ whole genome shotgun (WGS) entry which is preliminary data.</text>
</comment>
<dbReference type="Proteomes" id="UP000617979">
    <property type="component" value="Unassembled WGS sequence"/>
</dbReference>
<dbReference type="SMART" id="SM00327">
    <property type="entry name" value="VWA"/>
    <property type="match status" value="1"/>
</dbReference>
<dbReference type="Pfam" id="PF00092">
    <property type="entry name" value="VWA"/>
    <property type="match status" value="1"/>
</dbReference>
<organism evidence="2 3">
    <name type="scientific">Kroppenstedtia guangzhouensis</name>
    <dbReference type="NCBI Taxonomy" id="1274356"/>
    <lineage>
        <taxon>Bacteria</taxon>
        <taxon>Bacillati</taxon>
        <taxon>Bacillota</taxon>
        <taxon>Bacilli</taxon>
        <taxon>Bacillales</taxon>
        <taxon>Thermoactinomycetaceae</taxon>
        <taxon>Kroppenstedtia</taxon>
    </lineage>
</organism>
<evidence type="ECO:0000313" key="3">
    <source>
        <dbReference type="Proteomes" id="UP000617979"/>
    </source>
</evidence>
<reference evidence="3" key="1">
    <citation type="journal article" date="2019" name="Int. J. Syst. Evol. Microbiol.">
        <title>The Global Catalogue of Microorganisms (GCM) 10K type strain sequencing project: providing services to taxonomists for standard genome sequencing and annotation.</title>
        <authorList>
            <consortium name="The Broad Institute Genomics Platform"/>
            <consortium name="The Broad Institute Genome Sequencing Center for Infectious Disease"/>
            <person name="Wu L."/>
            <person name="Ma J."/>
        </authorList>
    </citation>
    <scope>NUCLEOTIDE SEQUENCE [LARGE SCALE GENOMIC DNA]</scope>
    <source>
        <strain evidence="3">CGMCC 1.12404</strain>
    </source>
</reference>
<dbReference type="SUPFAM" id="SSF53300">
    <property type="entry name" value="vWA-like"/>
    <property type="match status" value="1"/>
</dbReference>
<proteinExistence type="predicted"/>
<dbReference type="InterPro" id="IPR002035">
    <property type="entry name" value="VWF_A"/>
</dbReference>
<evidence type="ECO:0000259" key="1">
    <source>
        <dbReference type="PROSITE" id="PS50234"/>
    </source>
</evidence>
<accession>A0ABQ1H3K1</accession>
<dbReference type="PROSITE" id="PS50234">
    <property type="entry name" value="VWFA"/>
    <property type="match status" value="1"/>
</dbReference>